<evidence type="ECO:0000313" key="4">
    <source>
        <dbReference type="Proteomes" id="UP000198504"/>
    </source>
</evidence>
<dbReference type="OrthoDB" id="8555652at2"/>
<dbReference type="RefSeq" id="WP_091181283.1">
    <property type="nucleotide sequence ID" value="NZ_FOFA01000005.1"/>
</dbReference>
<dbReference type="PIRSF" id="PIRSF016838">
    <property type="entry name" value="PafC"/>
    <property type="match status" value="1"/>
</dbReference>
<dbReference type="Pfam" id="PF08279">
    <property type="entry name" value="HTH_11"/>
    <property type="match status" value="1"/>
</dbReference>
<dbReference type="InterPro" id="IPR036388">
    <property type="entry name" value="WH-like_DNA-bd_sf"/>
</dbReference>
<gene>
    <name evidence="3" type="ORF">SAMN05421756_105184</name>
</gene>
<evidence type="ECO:0000313" key="3">
    <source>
        <dbReference type="EMBL" id="SEQ72242.1"/>
    </source>
</evidence>
<dbReference type="PANTHER" id="PTHR34580:SF3">
    <property type="entry name" value="PROTEIN PAFB"/>
    <property type="match status" value="1"/>
</dbReference>
<dbReference type="STRING" id="1036181.SAMN05421756_105184"/>
<keyword evidence="4" id="KW-1185">Reference proteome</keyword>
<evidence type="ECO:0000259" key="1">
    <source>
        <dbReference type="Pfam" id="PF08279"/>
    </source>
</evidence>
<keyword evidence="3" id="KW-0238">DNA-binding</keyword>
<dbReference type="AlphaFoldDB" id="A0A1H9ICJ9"/>
<dbReference type="GO" id="GO:0003677">
    <property type="term" value="F:DNA binding"/>
    <property type="evidence" value="ECO:0007669"/>
    <property type="project" value="UniProtKB-KW"/>
</dbReference>
<accession>A0A1H9ICJ9</accession>
<dbReference type="Pfam" id="PF13280">
    <property type="entry name" value="WYL"/>
    <property type="match status" value="1"/>
</dbReference>
<dbReference type="InterPro" id="IPR028349">
    <property type="entry name" value="PafC-like"/>
</dbReference>
<dbReference type="PROSITE" id="PS52050">
    <property type="entry name" value="WYL"/>
    <property type="match status" value="1"/>
</dbReference>
<dbReference type="InterPro" id="IPR013196">
    <property type="entry name" value="HTH_11"/>
</dbReference>
<dbReference type="PANTHER" id="PTHR34580">
    <property type="match status" value="1"/>
</dbReference>
<dbReference type="Gene3D" id="1.10.10.10">
    <property type="entry name" value="Winged helix-like DNA-binding domain superfamily/Winged helix DNA-binding domain"/>
    <property type="match status" value="1"/>
</dbReference>
<feature type="domain" description="Helix-turn-helix type 11" evidence="1">
    <location>
        <begin position="6"/>
        <end position="60"/>
    </location>
</feature>
<dbReference type="SUPFAM" id="SSF46785">
    <property type="entry name" value="Winged helix' DNA-binding domain"/>
    <property type="match status" value="1"/>
</dbReference>
<feature type="domain" description="WYL" evidence="2">
    <location>
        <begin position="141"/>
        <end position="201"/>
    </location>
</feature>
<dbReference type="InterPro" id="IPR036390">
    <property type="entry name" value="WH_DNA-bd_sf"/>
</dbReference>
<sequence length="318" mass="34743">MSPSARLLRLLGLLQSRPRWSGPELAARLDVGRRTLRYDVAKLRELGYEVEAGPGVAGGYSLGPGGSVPPLQLDDDDAVAIAVGLRLAAATPGLADQASLALAKLERVLPWRLRGRVDALRTFTEAVPDADRATDPDDLVLLTAACRDARTVRFAYTARDGSGSQRQVEPYRLVHLDGRWQLLAFDPARDDWRTFRLDRMRLRPGAGARFARRTPPSAADLVVRSDAFHRRHHAVVLVEAPAEVVARRVPSSVPVEHVDESRCRVRASGESARALALNLLLLDHDFTLEQASPDVLAALADLRRRLDPALSAPPPSAR</sequence>
<organism evidence="3 4">
    <name type="scientific">Microlunatus flavus</name>
    <dbReference type="NCBI Taxonomy" id="1036181"/>
    <lineage>
        <taxon>Bacteria</taxon>
        <taxon>Bacillati</taxon>
        <taxon>Actinomycetota</taxon>
        <taxon>Actinomycetes</taxon>
        <taxon>Propionibacteriales</taxon>
        <taxon>Propionibacteriaceae</taxon>
        <taxon>Microlunatus</taxon>
    </lineage>
</organism>
<proteinExistence type="predicted"/>
<protein>
    <submittedName>
        <fullName evidence="3">Predicted DNA-binding transcriptional regulator YafY, contains an HTH and WYL domains</fullName>
    </submittedName>
</protein>
<name>A0A1H9ICJ9_9ACTN</name>
<dbReference type="InterPro" id="IPR051534">
    <property type="entry name" value="CBASS_pafABC_assoc_protein"/>
</dbReference>
<dbReference type="InterPro" id="IPR026881">
    <property type="entry name" value="WYL_dom"/>
</dbReference>
<evidence type="ECO:0000259" key="2">
    <source>
        <dbReference type="Pfam" id="PF13280"/>
    </source>
</evidence>
<dbReference type="EMBL" id="FOFA01000005">
    <property type="protein sequence ID" value="SEQ72242.1"/>
    <property type="molecule type" value="Genomic_DNA"/>
</dbReference>
<dbReference type="Proteomes" id="UP000198504">
    <property type="component" value="Unassembled WGS sequence"/>
</dbReference>
<reference evidence="4" key="1">
    <citation type="submission" date="2016-10" db="EMBL/GenBank/DDBJ databases">
        <authorList>
            <person name="Varghese N."/>
            <person name="Submissions S."/>
        </authorList>
    </citation>
    <scope>NUCLEOTIDE SEQUENCE [LARGE SCALE GENOMIC DNA]</scope>
    <source>
        <strain evidence="4">CGMCC 4.6856</strain>
    </source>
</reference>